<gene>
    <name evidence="1" type="ORF">TWF694_005182</name>
</gene>
<dbReference type="InterPro" id="IPR019410">
    <property type="entry name" value="Methyltransf_16"/>
</dbReference>
<protein>
    <submittedName>
        <fullName evidence="1">Uncharacterized protein</fullName>
    </submittedName>
</protein>
<dbReference type="Proteomes" id="UP001365542">
    <property type="component" value="Unassembled WGS sequence"/>
</dbReference>
<dbReference type="GO" id="GO:0005829">
    <property type="term" value="C:cytosol"/>
    <property type="evidence" value="ECO:0007669"/>
    <property type="project" value="TreeGrafter"/>
</dbReference>
<dbReference type="PANTHER" id="PTHR14614:SF156">
    <property type="entry name" value="PROTEIN-LYSINE N-METHYLTRANSFERASE EFM2"/>
    <property type="match status" value="1"/>
</dbReference>
<evidence type="ECO:0000313" key="2">
    <source>
        <dbReference type="Proteomes" id="UP001365542"/>
    </source>
</evidence>
<name>A0AAV9WVX4_9PEZI</name>
<evidence type="ECO:0000313" key="1">
    <source>
        <dbReference type="EMBL" id="KAK6526600.1"/>
    </source>
</evidence>
<keyword evidence="2" id="KW-1185">Reference proteome</keyword>
<comment type="caution">
    <text evidence="1">The sequence shown here is derived from an EMBL/GenBank/DDBJ whole genome shotgun (WGS) entry which is preliminary data.</text>
</comment>
<organism evidence="1 2">
    <name type="scientific">Orbilia ellipsospora</name>
    <dbReference type="NCBI Taxonomy" id="2528407"/>
    <lineage>
        <taxon>Eukaryota</taxon>
        <taxon>Fungi</taxon>
        <taxon>Dikarya</taxon>
        <taxon>Ascomycota</taxon>
        <taxon>Pezizomycotina</taxon>
        <taxon>Orbiliomycetes</taxon>
        <taxon>Orbiliales</taxon>
        <taxon>Orbiliaceae</taxon>
        <taxon>Orbilia</taxon>
    </lineage>
</organism>
<accession>A0AAV9WVX4</accession>
<dbReference type="PANTHER" id="PTHR14614">
    <property type="entry name" value="HEPATOCELLULAR CARCINOMA-ASSOCIATED ANTIGEN"/>
    <property type="match status" value="1"/>
</dbReference>
<sequence length="261" mass="28279">MSLSSPPGSSSSPYDTKSFVVSKNGSGGSIEVKIAEPKLRADGLTLETWASSHILAGFLHSFQINFPSSCLVKNTPDDGNLIPILELGAGTGLVGISAQAIWGQPAVLTDLEPIIPGIQLNIDLNSSVVESSGCNVAPKSGTLDWKVPDILVLSGGEKVLSCSDSKAHVILAADTVYSEEQPELLTDVITRWLSKDREARVLIAYPMRVAYLDVIRDLWNRFEEAGLEAVGEGRDTARGDLFDDELLIEWCLWRWKPELCV</sequence>
<dbReference type="AlphaFoldDB" id="A0AAV9WVX4"/>
<dbReference type="InterPro" id="IPR029063">
    <property type="entry name" value="SAM-dependent_MTases_sf"/>
</dbReference>
<dbReference type="Gene3D" id="3.40.50.150">
    <property type="entry name" value="Vaccinia Virus protein VP39"/>
    <property type="match status" value="1"/>
</dbReference>
<dbReference type="GO" id="GO:0008757">
    <property type="term" value="F:S-adenosylmethionine-dependent methyltransferase activity"/>
    <property type="evidence" value="ECO:0007669"/>
    <property type="project" value="UniProtKB-ARBA"/>
</dbReference>
<proteinExistence type="predicted"/>
<dbReference type="Pfam" id="PF10294">
    <property type="entry name" value="Methyltransf_16"/>
    <property type="match status" value="1"/>
</dbReference>
<dbReference type="EMBL" id="JAVHJO010000016">
    <property type="protein sequence ID" value="KAK6526600.1"/>
    <property type="molecule type" value="Genomic_DNA"/>
</dbReference>
<dbReference type="SUPFAM" id="SSF53335">
    <property type="entry name" value="S-adenosyl-L-methionine-dependent methyltransferases"/>
    <property type="match status" value="1"/>
</dbReference>
<reference evidence="1 2" key="1">
    <citation type="submission" date="2019-10" db="EMBL/GenBank/DDBJ databases">
        <authorList>
            <person name="Palmer J.M."/>
        </authorList>
    </citation>
    <scope>NUCLEOTIDE SEQUENCE [LARGE SCALE GENOMIC DNA]</scope>
    <source>
        <strain evidence="1 2">TWF694</strain>
    </source>
</reference>